<evidence type="ECO:0000313" key="3">
    <source>
        <dbReference type="EMBL" id="HIV24028.1"/>
    </source>
</evidence>
<dbReference type="Gene3D" id="2.60.120.260">
    <property type="entry name" value="Galactose-binding domain-like"/>
    <property type="match status" value="1"/>
</dbReference>
<sequence length="239" mass="26129">MKQGYRVLALFLIAAEAAAGYGLVRNFLTLPVQEERFLNGISASSLLETNSGQGGEEGTESGWTQPSEDQTAAPQSETSAPEGGGWIQAGILDARSSSQISQEGRDNSAWAAVDGNLTTSWQEGADGSGIGEWVEYDLDRTYQMGEIHLWLGNWNDSQDTDYFYGNNRPMDLRITVWEGEEMTFDYTHTFGDGKAETGLKDFPDTARGSRIRFTIESVYAGDTWDDTCIAEIGIYGSAV</sequence>
<organism evidence="3 4">
    <name type="scientific">Candidatus Merdiplasma excrementigallinarum</name>
    <dbReference type="NCBI Taxonomy" id="2840864"/>
    <lineage>
        <taxon>Bacteria</taxon>
        <taxon>Bacillati</taxon>
        <taxon>Bacillota</taxon>
        <taxon>Clostridia</taxon>
        <taxon>Lachnospirales</taxon>
        <taxon>Lachnospiraceae</taxon>
        <taxon>Lachnospiraceae incertae sedis</taxon>
        <taxon>Candidatus Merdiplasma</taxon>
    </lineage>
</organism>
<feature type="domain" description="NAD glycohydrolase translocation F5/8 type C" evidence="2">
    <location>
        <begin position="93"/>
        <end position="233"/>
    </location>
</feature>
<dbReference type="InterPro" id="IPR008979">
    <property type="entry name" value="Galactose-bd-like_sf"/>
</dbReference>
<proteinExistence type="predicted"/>
<dbReference type="AlphaFoldDB" id="A0A9D1T9I8"/>
<gene>
    <name evidence="3" type="ORF">IAC80_08855</name>
</gene>
<feature type="region of interest" description="Disordered" evidence="1">
    <location>
        <begin position="48"/>
        <end position="86"/>
    </location>
</feature>
<reference evidence="3" key="2">
    <citation type="journal article" date="2021" name="PeerJ">
        <title>Extensive microbial diversity within the chicken gut microbiome revealed by metagenomics and culture.</title>
        <authorList>
            <person name="Gilroy R."/>
            <person name="Ravi A."/>
            <person name="Getino M."/>
            <person name="Pursley I."/>
            <person name="Horton D.L."/>
            <person name="Alikhan N.F."/>
            <person name="Baker D."/>
            <person name="Gharbi K."/>
            <person name="Hall N."/>
            <person name="Watson M."/>
            <person name="Adriaenssens E.M."/>
            <person name="Foster-Nyarko E."/>
            <person name="Jarju S."/>
            <person name="Secka A."/>
            <person name="Antonio M."/>
            <person name="Oren A."/>
            <person name="Chaudhuri R.R."/>
            <person name="La Ragione R."/>
            <person name="Hildebrand F."/>
            <person name="Pallen M.J."/>
        </authorList>
    </citation>
    <scope>NUCLEOTIDE SEQUENCE</scope>
    <source>
        <strain evidence="3">ChiBcec6-7307</strain>
    </source>
</reference>
<dbReference type="NCBIfam" id="NF047619">
    <property type="entry name" value="NADase_discoid"/>
    <property type="match status" value="1"/>
</dbReference>
<protein>
    <recommendedName>
        <fullName evidence="2">NAD glycohydrolase translocation F5/8 type C domain-containing protein</fullName>
    </recommendedName>
</protein>
<accession>A0A9D1T9I8</accession>
<dbReference type="SUPFAM" id="SSF49785">
    <property type="entry name" value="Galactose-binding domain-like"/>
    <property type="match status" value="1"/>
</dbReference>
<evidence type="ECO:0000313" key="4">
    <source>
        <dbReference type="Proteomes" id="UP000886889"/>
    </source>
</evidence>
<dbReference type="Pfam" id="PF25302">
    <property type="entry name" value="NADase_transloc"/>
    <property type="match status" value="1"/>
</dbReference>
<dbReference type="InterPro" id="IPR057561">
    <property type="entry name" value="NADase_transloc"/>
</dbReference>
<dbReference type="EMBL" id="DVOS01000073">
    <property type="protein sequence ID" value="HIV24028.1"/>
    <property type="molecule type" value="Genomic_DNA"/>
</dbReference>
<name>A0A9D1T9I8_9FIRM</name>
<evidence type="ECO:0000256" key="1">
    <source>
        <dbReference type="SAM" id="MobiDB-lite"/>
    </source>
</evidence>
<feature type="compositionally biased region" description="Polar residues" evidence="1">
    <location>
        <begin position="63"/>
        <end position="79"/>
    </location>
</feature>
<evidence type="ECO:0000259" key="2">
    <source>
        <dbReference type="Pfam" id="PF25302"/>
    </source>
</evidence>
<dbReference type="Proteomes" id="UP000886889">
    <property type="component" value="Unassembled WGS sequence"/>
</dbReference>
<reference evidence="3" key="1">
    <citation type="submission" date="2020-10" db="EMBL/GenBank/DDBJ databases">
        <authorList>
            <person name="Gilroy R."/>
        </authorList>
    </citation>
    <scope>NUCLEOTIDE SEQUENCE</scope>
    <source>
        <strain evidence="3">ChiBcec6-7307</strain>
    </source>
</reference>
<comment type="caution">
    <text evidence="3">The sequence shown here is derived from an EMBL/GenBank/DDBJ whole genome shotgun (WGS) entry which is preliminary data.</text>
</comment>